<dbReference type="AlphaFoldDB" id="A0A0J9X406"/>
<evidence type="ECO:0000313" key="3">
    <source>
        <dbReference type="Proteomes" id="UP000242525"/>
    </source>
</evidence>
<reference evidence="2" key="1">
    <citation type="submission" date="2014-03" db="EMBL/GenBank/DDBJ databases">
        <authorList>
            <person name="Casaregola S."/>
        </authorList>
    </citation>
    <scope>NUCLEOTIDE SEQUENCE [LARGE SCALE GENOMIC DNA]</scope>
    <source>
        <strain evidence="2">CLIB 918</strain>
    </source>
</reference>
<dbReference type="InterPro" id="IPR025337">
    <property type="entry name" value="Questin_oxidase-like"/>
</dbReference>
<protein>
    <submittedName>
        <fullName evidence="2">Uncharacterized protein</fullName>
    </submittedName>
</protein>
<dbReference type="Proteomes" id="UP000242525">
    <property type="component" value="Unassembled WGS sequence"/>
</dbReference>
<keyword evidence="3" id="KW-1185">Reference proteome</keyword>
<dbReference type="GO" id="GO:0016491">
    <property type="term" value="F:oxidoreductase activity"/>
    <property type="evidence" value="ECO:0007669"/>
    <property type="project" value="UniProtKB-KW"/>
</dbReference>
<name>A0A0J9X406_GEOCN</name>
<organism evidence="2 3">
    <name type="scientific">Geotrichum candidum</name>
    <name type="common">Oospora lactis</name>
    <name type="synonym">Dipodascus geotrichum</name>
    <dbReference type="NCBI Taxonomy" id="1173061"/>
    <lineage>
        <taxon>Eukaryota</taxon>
        <taxon>Fungi</taxon>
        <taxon>Dikarya</taxon>
        <taxon>Ascomycota</taxon>
        <taxon>Saccharomycotina</taxon>
        <taxon>Dipodascomycetes</taxon>
        <taxon>Dipodascales</taxon>
        <taxon>Dipodascaceae</taxon>
        <taxon>Geotrichum</taxon>
    </lineage>
</organism>
<dbReference type="OrthoDB" id="10265971at2759"/>
<proteinExistence type="predicted"/>
<keyword evidence="1" id="KW-0560">Oxidoreductase</keyword>
<sequence>MGASQSKSADDTVFTDIDASAFDGLNLAPRPKGLPAPTPESKAKLHQLLRANHQFYSTLYNSRKFHNHTPHALASAYFLGATPETLYELYEQNTEPLARWEEDSPAEVTDDDWFELLGDKRYERGFQDYFQEKITDGKTFDWKEVFSQFVYDERAPGAIVHGLFGGLLHPLIHLGYAAELDDWEIASESLTLAATGYQNYNFDLLNVVGFSKPSPGSERALDLLAAIRADPAFDGHVSSKPGQVGSKDISDLVESHSEEITRYINRFAVGKTSDALAENLTELLVAASLLLTATHKDLDSANPDLRLPQYDFFILHLFTSTQASLEIFLNPKTAELFSVELKYQMVQKLWTMFIILYIAQKRPSVVLARVTEPANPDVLPGTDSNDEVWAKIYSILFTESEKYDSHVLKAVRGLLFTSRHVTAAQRAHYGVPDEAQGVEIFTLAAYTFVFSMRDQGYVGYERSTKTLDIKP</sequence>
<comment type="caution">
    <text evidence="2">The sequence shown here is derived from an EMBL/GenBank/DDBJ whole genome shotgun (WGS) entry which is preliminary data.</text>
</comment>
<evidence type="ECO:0000256" key="1">
    <source>
        <dbReference type="ARBA" id="ARBA00023002"/>
    </source>
</evidence>
<dbReference type="EMBL" id="CCBN010000002">
    <property type="protein sequence ID" value="CDO51844.1"/>
    <property type="molecule type" value="Genomic_DNA"/>
</dbReference>
<dbReference type="PANTHER" id="PTHR35870">
    <property type="entry name" value="PROTEIN, PUTATIVE (AFU_ORTHOLOGUE AFUA_5G03330)-RELATED"/>
    <property type="match status" value="1"/>
</dbReference>
<gene>
    <name evidence="2" type="ORF">BN980_GECA02s01836g</name>
</gene>
<dbReference type="Pfam" id="PF14027">
    <property type="entry name" value="Questin_oxidase"/>
    <property type="match status" value="1"/>
</dbReference>
<dbReference type="STRING" id="1173061.A0A0J9X406"/>
<accession>A0A0J9X406</accession>
<evidence type="ECO:0000313" key="2">
    <source>
        <dbReference type="EMBL" id="CDO51844.1"/>
    </source>
</evidence>
<dbReference type="PANTHER" id="PTHR35870:SF6">
    <property type="entry name" value="MGS207 PROTEIN"/>
    <property type="match status" value="1"/>
</dbReference>